<name>A0A6M3JFQ5_9ZZZZ</name>
<dbReference type="AlphaFoldDB" id="A0A6M3JFQ5"/>
<sequence>MKMVGDKDNIKARHDWEEEMKIRAEGIGDSEYEAQKELGNNGEEPKDYNPEDTREER</sequence>
<proteinExistence type="predicted"/>
<evidence type="ECO:0000313" key="2">
    <source>
        <dbReference type="EMBL" id="QJA68723.1"/>
    </source>
</evidence>
<organism evidence="2">
    <name type="scientific">viral metagenome</name>
    <dbReference type="NCBI Taxonomy" id="1070528"/>
    <lineage>
        <taxon>unclassified sequences</taxon>
        <taxon>metagenomes</taxon>
        <taxon>organismal metagenomes</taxon>
    </lineage>
</organism>
<gene>
    <name evidence="2" type="ORF">MM415A05863_0006</name>
    <name evidence="3" type="ORF">MM415B10349_0005</name>
</gene>
<feature type="compositionally biased region" description="Basic and acidic residues" evidence="1">
    <location>
        <begin position="43"/>
        <end position="57"/>
    </location>
</feature>
<feature type="region of interest" description="Disordered" evidence="1">
    <location>
        <begin position="22"/>
        <end position="57"/>
    </location>
</feature>
<evidence type="ECO:0000256" key="1">
    <source>
        <dbReference type="SAM" id="MobiDB-lite"/>
    </source>
</evidence>
<accession>A0A6M3JFQ5</accession>
<dbReference type="EMBL" id="MT141643">
    <property type="protein sequence ID" value="QJA68723.1"/>
    <property type="molecule type" value="Genomic_DNA"/>
</dbReference>
<evidence type="ECO:0000313" key="3">
    <source>
        <dbReference type="EMBL" id="QJA96282.1"/>
    </source>
</evidence>
<dbReference type="EMBL" id="MT143385">
    <property type="protein sequence ID" value="QJA96282.1"/>
    <property type="molecule type" value="Genomic_DNA"/>
</dbReference>
<reference evidence="2" key="1">
    <citation type="submission" date="2020-03" db="EMBL/GenBank/DDBJ databases">
        <title>The deep terrestrial virosphere.</title>
        <authorList>
            <person name="Holmfeldt K."/>
            <person name="Nilsson E."/>
            <person name="Simone D."/>
            <person name="Lopez-Fernandez M."/>
            <person name="Wu X."/>
            <person name="de Brujin I."/>
            <person name="Lundin D."/>
            <person name="Andersson A."/>
            <person name="Bertilsson S."/>
            <person name="Dopson M."/>
        </authorList>
    </citation>
    <scope>NUCLEOTIDE SEQUENCE</scope>
    <source>
        <strain evidence="2">MM415A05863</strain>
        <strain evidence="3">MM415B10349</strain>
    </source>
</reference>
<protein>
    <submittedName>
        <fullName evidence="2">Uncharacterized protein</fullName>
    </submittedName>
</protein>